<keyword evidence="2" id="KW-1185">Reference proteome</keyword>
<organism evidence="1 2">
    <name type="scientific">Streptomyces sodiiphilus</name>
    <dbReference type="NCBI Taxonomy" id="226217"/>
    <lineage>
        <taxon>Bacteria</taxon>
        <taxon>Bacillati</taxon>
        <taxon>Actinomycetota</taxon>
        <taxon>Actinomycetes</taxon>
        <taxon>Kitasatosporales</taxon>
        <taxon>Streptomycetaceae</taxon>
        <taxon>Streptomyces</taxon>
    </lineage>
</organism>
<comment type="caution">
    <text evidence="1">The sequence shown here is derived from an EMBL/GenBank/DDBJ whole genome shotgun (WGS) entry which is preliminary data.</text>
</comment>
<accession>A0ABP5A260</accession>
<evidence type="ECO:0000313" key="2">
    <source>
        <dbReference type="Proteomes" id="UP001501303"/>
    </source>
</evidence>
<evidence type="ECO:0000313" key="1">
    <source>
        <dbReference type="EMBL" id="GAA1900303.1"/>
    </source>
</evidence>
<gene>
    <name evidence="1" type="ORF">GCM10009716_07670</name>
</gene>
<dbReference type="Proteomes" id="UP001501303">
    <property type="component" value="Unassembled WGS sequence"/>
</dbReference>
<reference evidence="2" key="1">
    <citation type="journal article" date="2019" name="Int. J. Syst. Evol. Microbiol.">
        <title>The Global Catalogue of Microorganisms (GCM) 10K type strain sequencing project: providing services to taxonomists for standard genome sequencing and annotation.</title>
        <authorList>
            <consortium name="The Broad Institute Genomics Platform"/>
            <consortium name="The Broad Institute Genome Sequencing Center for Infectious Disease"/>
            <person name="Wu L."/>
            <person name="Ma J."/>
        </authorList>
    </citation>
    <scope>NUCLEOTIDE SEQUENCE [LARGE SCALE GENOMIC DNA]</scope>
    <source>
        <strain evidence="2">JCM 13581</strain>
    </source>
</reference>
<protein>
    <recommendedName>
        <fullName evidence="3">Transcriptional regulator</fullName>
    </recommendedName>
</protein>
<name>A0ABP5A260_9ACTN</name>
<dbReference type="EMBL" id="BAAAMJ010000008">
    <property type="protein sequence ID" value="GAA1900303.1"/>
    <property type="molecule type" value="Genomic_DNA"/>
</dbReference>
<evidence type="ECO:0008006" key="3">
    <source>
        <dbReference type="Google" id="ProtNLM"/>
    </source>
</evidence>
<proteinExistence type="predicted"/>
<sequence length="95" mass="11145">MVPDSLDELVGPTDGAVVLPIDLDWSQQRRYDLAVDKDRRRLHETVIREAMSLDALCSFLNADLLVRLWPTPWLPPQVWRLWEERFPELRHRAAA</sequence>